<accession>A0ABX2W8L0</accession>
<dbReference type="InterPro" id="IPR010905">
    <property type="entry name" value="Glyco_hydro_88"/>
</dbReference>
<protein>
    <submittedName>
        <fullName evidence="2">Rhamnogalacturonides degradation protein</fullName>
    </submittedName>
</protein>
<name>A0ABX2W8L0_9ENTR</name>
<gene>
    <name evidence="2" type="ORF">M976_02105</name>
</gene>
<sequence>MTTTLLSPTREHTTELIDSLIGGLVDIKDADGRFLQRLSDGRIVDTKGWAGWEWTHGIGLFGLYRYYQVSGSERAKELIDLWFSDRFAEGTPVKNVNTACPFLTLALCYEEQPNPQWLPYLETWGRWLQHQLPRTDEGCFQHVTYENDHHQQIWDDTLMMAVLPLAKIGKMLNKPEWIEEAKYQFTQHIQYLAEPKTGLWYHGWNFEGRHHFAGALWARGNSWITLAIPEFLELLDLSPQDALYRQLCNVLRNQVAALAECQAENGLWPTLLNDPESYVEASASAGFAAGIFKAVRLGYLESHWLPVAQRATDGIIKHITPEGELTQVSFGTAMGHDLDHYRNIPLTSMPYGQAMAILCLVESLRLHI</sequence>
<dbReference type="Pfam" id="PF07470">
    <property type="entry name" value="Glyco_hydro_88"/>
    <property type="match status" value="1"/>
</dbReference>
<evidence type="ECO:0000256" key="1">
    <source>
        <dbReference type="ARBA" id="ARBA00022801"/>
    </source>
</evidence>
<comment type="caution">
    <text evidence="2">The sequence shown here is derived from an EMBL/GenBank/DDBJ whole genome shotgun (WGS) entry which is preliminary data.</text>
</comment>
<proteinExistence type="predicted"/>
<organism evidence="2 3">
    <name type="scientific">Buttiauxella ferragutiae ATCC 51602</name>
    <dbReference type="NCBI Taxonomy" id="1354252"/>
    <lineage>
        <taxon>Bacteria</taxon>
        <taxon>Pseudomonadati</taxon>
        <taxon>Pseudomonadota</taxon>
        <taxon>Gammaproteobacteria</taxon>
        <taxon>Enterobacterales</taxon>
        <taxon>Enterobacteriaceae</taxon>
        <taxon>Buttiauxella</taxon>
    </lineage>
</organism>
<reference evidence="2 3" key="1">
    <citation type="submission" date="2016-04" db="EMBL/GenBank/DDBJ databases">
        <title>ATOL: Assembling a taxonomically balanced genome-scale reconstruction of the evolutionary history of the Enterobacteriaceae.</title>
        <authorList>
            <person name="Plunkett G.III."/>
            <person name="Neeno-Eckwall E.C."/>
            <person name="Glasner J.D."/>
            <person name="Perna N.T."/>
        </authorList>
    </citation>
    <scope>NUCLEOTIDE SEQUENCE [LARGE SCALE GENOMIC DNA]</scope>
    <source>
        <strain evidence="2 3">ATCC 51602</strain>
    </source>
</reference>
<evidence type="ECO:0000313" key="2">
    <source>
        <dbReference type="EMBL" id="OAT27969.1"/>
    </source>
</evidence>
<dbReference type="InterPro" id="IPR008928">
    <property type="entry name" value="6-hairpin_glycosidase_sf"/>
</dbReference>
<dbReference type="Proteomes" id="UP000078407">
    <property type="component" value="Unassembled WGS sequence"/>
</dbReference>
<dbReference type="InterPro" id="IPR052043">
    <property type="entry name" value="PolySaccharide_Degr_Enz"/>
</dbReference>
<evidence type="ECO:0000313" key="3">
    <source>
        <dbReference type="Proteomes" id="UP000078407"/>
    </source>
</evidence>
<dbReference type="EMBL" id="LXEQ01000034">
    <property type="protein sequence ID" value="OAT27969.1"/>
    <property type="molecule type" value="Genomic_DNA"/>
</dbReference>
<dbReference type="Gene3D" id="1.50.10.10">
    <property type="match status" value="1"/>
</dbReference>
<dbReference type="InterPro" id="IPR012341">
    <property type="entry name" value="6hp_glycosidase-like_sf"/>
</dbReference>
<keyword evidence="1" id="KW-0378">Hydrolase</keyword>
<dbReference type="SUPFAM" id="SSF48208">
    <property type="entry name" value="Six-hairpin glycosidases"/>
    <property type="match status" value="1"/>
</dbReference>
<dbReference type="PANTHER" id="PTHR33886:SF8">
    <property type="entry name" value="UNSATURATED RHAMNOGALACTURONAN HYDROLASE (EUROFUNG)"/>
    <property type="match status" value="1"/>
</dbReference>
<dbReference type="RefSeq" id="WP_064544489.1">
    <property type="nucleotide sequence ID" value="NZ_LXEQ01000034.1"/>
</dbReference>
<dbReference type="PANTHER" id="PTHR33886">
    <property type="entry name" value="UNSATURATED RHAMNOGALACTURONAN HYDROLASE (EUROFUNG)"/>
    <property type="match status" value="1"/>
</dbReference>
<keyword evidence="3" id="KW-1185">Reference proteome</keyword>